<protein>
    <submittedName>
        <fullName evidence="7">Uncharacterized protein</fullName>
    </submittedName>
</protein>
<feature type="region of interest" description="Disordered" evidence="5">
    <location>
        <begin position="445"/>
        <end position="488"/>
    </location>
</feature>
<organism evidence="7 8">
    <name type="scientific">Polyrhizophydium stewartii</name>
    <dbReference type="NCBI Taxonomy" id="2732419"/>
    <lineage>
        <taxon>Eukaryota</taxon>
        <taxon>Fungi</taxon>
        <taxon>Fungi incertae sedis</taxon>
        <taxon>Chytridiomycota</taxon>
        <taxon>Chytridiomycota incertae sedis</taxon>
        <taxon>Chytridiomycetes</taxon>
        <taxon>Rhizophydiales</taxon>
        <taxon>Rhizophydiales incertae sedis</taxon>
        <taxon>Polyrhizophydium</taxon>
    </lineage>
</organism>
<gene>
    <name evidence="7" type="ORF">HK105_209155</name>
</gene>
<feature type="compositionally biased region" description="Acidic residues" evidence="5">
    <location>
        <begin position="461"/>
        <end position="474"/>
    </location>
</feature>
<evidence type="ECO:0000256" key="5">
    <source>
        <dbReference type="SAM" id="MobiDB-lite"/>
    </source>
</evidence>
<reference evidence="7 8" key="1">
    <citation type="submission" date="2023-09" db="EMBL/GenBank/DDBJ databases">
        <title>Pangenome analysis of Batrachochytrium dendrobatidis and related Chytrids.</title>
        <authorList>
            <person name="Yacoub M.N."/>
            <person name="Stajich J.E."/>
            <person name="James T.Y."/>
        </authorList>
    </citation>
    <scope>NUCLEOTIDE SEQUENCE [LARGE SCALE GENOMIC DNA]</scope>
    <source>
        <strain evidence="7 8">JEL0888</strain>
    </source>
</reference>
<dbReference type="Pfam" id="PF13855">
    <property type="entry name" value="LRR_8"/>
    <property type="match status" value="1"/>
</dbReference>
<dbReference type="Proteomes" id="UP001527925">
    <property type="component" value="Unassembled WGS sequence"/>
</dbReference>
<dbReference type="InterPro" id="IPR050647">
    <property type="entry name" value="Plant_LRR-RLKs"/>
</dbReference>
<keyword evidence="6" id="KW-1133">Transmembrane helix</keyword>
<dbReference type="Pfam" id="PF13516">
    <property type="entry name" value="LRR_6"/>
    <property type="match status" value="1"/>
</dbReference>
<evidence type="ECO:0000313" key="8">
    <source>
        <dbReference type="Proteomes" id="UP001527925"/>
    </source>
</evidence>
<name>A0ABR4MVV4_9FUNG</name>
<dbReference type="PANTHER" id="PTHR48056:SF81">
    <property type="entry name" value="RECEPTOR PROTEIN-TYROSINE KINASE CEPR1"/>
    <property type="match status" value="1"/>
</dbReference>
<dbReference type="InterPro" id="IPR003591">
    <property type="entry name" value="Leu-rich_rpt_typical-subtyp"/>
</dbReference>
<evidence type="ECO:0000256" key="6">
    <source>
        <dbReference type="SAM" id="Phobius"/>
    </source>
</evidence>
<keyword evidence="1" id="KW-0433">Leucine-rich repeat</keyword>
<evidence type="ECO:0000256" key="3">
    <source>
        <dbReference type="ARBA" id="ARBA00022741"/>
    </source>
</evidence>
<dbReference type="PANTHER" id="PTHR48056">
    <property type="entry name" value="LRR RECEPTOR-LIKE SERINE/THREONINE-PROTEIN KINASE-RELATED"/>
    <property type="match status" value="1"/>
</dbReference>
<dbReference type="SMART" id="SM00365">
    <property type="entry name" value="LRR_SD22"/>
    <property type="match status" value="3"/>
</dbReference>
<keyword evidence="6" id="KW-0472">Membrane</keyword>
<sequence>MLLQSSLAGNKLNSPIPSDIGKLTSLVSLDLSDNQLSGTLPWSIARLSKLQHLDVSGNAQLSGSIPAGVSRLANLMSINVAGTQLNAVGWPDTALPALKSIDVTGTPFSATQMLFLAGRPLEAISLSLPVGLVPSWLTGLKSLRRLGLTNSSLTEFPTWILNMTQLQHLDLSGNRIKAFPRSIEKLGALQHLDLSNNQIVGEPPLFRVFANLTSLNISHNNIDSTFGSTCLRVSNFRLVFDVSSNQLTGDVSDCFRGQTYSVFRINDNPGAVGSVDYNFVIGASTSSNAAVCNVSNTQVCVNSVSYKAMCNAMCTFSATILPQWIRNPTVMTSLICIGVAAAIVFAAWVATNHHDKKQQYKRTRRHTTILDPESDRDDMYPSDDEYGSKSRRKGKDKAKYFTGDRSTAGRSTASRPGSYVGADATLDRTTLRSSYLSYNTNRMSTLSSSQHTLSTGTSVFGDDDGLFEPDDEQQAEISVDVDQGHETA</sequence>
<feature type="compositionally biased region" description="Polar residues" evidence="5">
    <location>
        <begin position="404"/>
        <end position="415"/>
    </location>
</feature>
<feature type="compositionally biased region" description="Basic residues" evidence="5">
    <location>
        <begin position="356"/>
        <end position="367"/>
    </location>
</feature>
<keyword evidence="6" id="KW-0812">Transmembrane</keyword>
<evidence type="ECO:0000256" key="4">
    <source>
        <dbReference type="ARBA" id="ARBA00022840"/>
    </source>
</evidence>
<proteinExistence type="predicted"/>
<dbReference type="Gene3D" id="3.80.10.10">
    <property type="entry name" value="Ribonuclease Inhibitor"/>
    <property type="match status" value="2"/>
</dbReference>
<evidence type="ECO:0000313" key="7">
    <source>
        <dbReference type="EMBL" id="KAL2911391.1"/>
    </source>
</evidence>
<keyword evidence="2" id="KW-0677">Repeat</keyword>
<keyword evidence="8" id="KW-1185">Reference proteome</keyword>
<feature type="region of interest" description="Disordered" evidence="5">
    <location>
        <begin position="356"/>
        <end position="421"/>
    </location>
</feature>
<keyword evidence="3" id="KW-0547">Nucleotide-binding</keyword>
<dbReference type="InterPro" id="IPR001611">
    <property type="entry name" value="Leu-rich_rpt"/>
</dbReference>
<dbReference type="SUPFAM" id="SSF52058">
    <property type="entry name" value="L domain-like"/>
    <property type="match status" value="1"/>
</dbReference>
<dbReference type="EMBL" id="JADGIZ020000114">
    <property type="protein sequence ID" value="KAL2911391.1"/>
    <property type="molecule type" value="Genomic_DNA"/>
</dbReference>
<comment type="caution">
    <text evidence="7">The sequence shown here is derived from an EMBL/GenBank/DDBJ whole genome shotgun (WGS) entry which is preliminary data.</text>
</comment>
<feature type="compositionally biased region" description="Low complexity" evidence="5">
    <location>
        <begin position="445"/>
        <end position="458"/>
    </location>
</feature>
<dbReference type="InterPro" id="IPR032675">
    <property type="entry name" value="LRR_dom_sf"/>
</dbReference>
<feature type="transmembrane region" description="Helical" evidence="6">
    <location>
        <begin position="330"/>
        <end position="351"/>
    </location>
</feature>
<feature type="compositionally biased region" description="Acidic residues" evidence="5">
    <location>
        <begin position="372"/>
        <end position="385"/>
    </location>
</feature>
<evidence type="ECO:0000256" key="2">
    <source>
        <dbReference type="ARBA" id="ARBA00022737"/>
    </source>
</evidence>
<dbReference type="PROSITE" id="PS51450">
    <property type="entry name" value="LRR"/>
    <property type="match status" value="3"/>
</dbReference>
<dbReference type="Pfam" id="PF00560">
    <property type="entry name" value="LRR_1"/>
    <property type="match status" value="1"/>
</dbReference>
<accession>A0ABR4MVV4</accession>
<keyword evidence="4" id="KW-0067">ATP-binding</keyword>
<dbReference type="PRINTS" id="PR00019">
    <property type="entry name" value="LEURICHRPT"/>
</dbReference>
<evidence type="ECO:0000256" key="1">
    <source>
        <dbReference type="ARBA" id="ARBA00022614"/>
    </source>
</evidence>
<dbReference type="SMART" id="SM00369">
    <property type="entry name" value="LRR_TYP"/>
    <property type="match status" value="6"/>
</dbReference>